<dbReference type="SUPFAM" id="SSF51045">
    <property type="entry name" value="WW domain"/>
    <property type="match status" value="1"/>
</dbReference>
<dbReference type="EMBL" id="OX597820">
    <property type="protein sequence ID" value="CAI9725092.1"/>
    <property type="molecule type" value="Genomic_DNA"/>
</dbReference>
<name>A0AA36F5D8_OCTVU</name>
<dbReference type="CDD" id="cd00201">
    <property type="entry name" value="WW"/>
    <property type="match status" value="2"/>
</dbReference>
<feature type="domain" description="WW" evidence="3">
    <location>
        <begin position="658"/>
        <end position="686"/>
    </location>
</feature>
<evidence type="ECO:0000256" key="2">
    <source>
        <dbReference type="SAM" id="Phobius"/>
    </source>
</evidence>
<keyword evidence="2" id="KW-1133">Transmembrane helix</keyword>
<dbReference type="InterPro" id="IPR053076">
    <property type="entry name" value="WW_domain_protein"/>
</dbReference>
<feature type="compositionally biased region" description="Polar residues" evidence="1">
    <location>
        <begin position="1179"/>
        <end position="1191"/>
    </location>
</feature>
<feature type="compositionally biased region" description="Basic residues" evidence="1">
    <location>
        <begin position="996"/>
        <end position="1011"/>
    </location>
</feature>
<sequence>MATPVAVQMNLHPTMNWDSGDIVEAFKKFKQKTQLVFRSFLKGTTEEEKVSYILLWMGEKGLDLFNSWDMSESDCNNPDTLQEKFERHLEPRSSHRIHRYEFQGLKQGPQETIDNFLSRIKNVAEKCKFKDKDERIVDQLIWGCAHKEVQKSLIGKDALQLIEAVDTARAFEATTKQMASLTLQTSSLGSSVDIVSRHRTKHTRKQRTCQYCGMEHEFNNWKKRPAFGTHCKACGKLNHWKKMCRLTKSQKYKPQFSKRSGNRRDIHAQQQEQNTSEEEFLAVGTINVHEMGNDDQKKNEAYTTIRIQKKSGKKRMNIDLRLKIDIGAESDILPVNLYKKMFPEHMTEEDKIKEGILTPSDVILTAYGENFENMGRRGMPGRRRQLIQLDNAPKTSYLTQTGCYRPDDIFIESKNVVKSSLSLVCDYTGSDSESEEESDKGENDSTLNRNGDDVNSGNDAKDNLHAEMLGIVGTKVETPSDIFRREFNAYQKETAAPSYNREFIAFQKETSPSLSTSSSVSTEMVTTSTTQSQKANVPLKENSTTSADSKTVSGSTETPESVSKSSDIDSQVASFLAEIDALGEDAEVKNKEIDAEDENVDSVVDSTKDDQSLGSDAKEGTDASGEAVSVVASYKSSEDSSSGEEEPVVWPEEPVSEWQQCHDESTQHYYYWNINSNEVTWEIPPEFTQYLLLYKEYELTLSRLIKEGKTKPKKKKTKSKRDLKKKNGQDKSESSAIATEEKTVSESAESSEPQPDDVIDKKEKILSEETYVEAKLVQETASPDVTENTQCLPGNSENVNNEETMESDSKISSTVSSSPVAESLEMTTDKYTEGTACVVDGNGAHMTNNANCNSSTSSNSSNTESLASTVNISDLTIEMCKKKFKARMQREDTTSNKQEQQATLELNPDTDITTANNKEASLGSDSEQSNIDIDEVDRELELALERKVNELRRLEEEEKQCEVSDRHHMKRKHKESDSGRTVSRNSSDEDYCMSKPPKKSKTHKHASKRTKEKKESSSSKRSESSKKRSSHKDHQSKKESRSKSSKSLNYKSHSEESSKSQESNEKLKETVMDLNQLVMDKMDFLEIDINKPSKLQVLLVQLKTRSSDWQAGGLSTSYFFERLQEANQQIIQFEKSGAPTGWSVCWDRTYKRYFYCNNTTGHSQWDYPEQPTKEELNGMSESMQQSLTLALSSTPPPPPPTPPPTPSPSMPSSSSSSTSSATTTTTTTVTSPVHESTKTASPIRSTSSEKKINYCQESGEITKCSDNFKKEKKNRKLDKIASKSSKTGSTLDKSHLEHLHLSNSKDFDSELCVYPGEPPPPGTEVSKQHSLQHLEEVKLSKSGEEDLEEVMKLAAVLAPTGTSLASSTALSKLASLESSERTSPLDVNDDMELDPDENLPSSVHHLSMHSSSSYKGAALSSNSNSNGHHLFPLVDAANCQNNSAVISKPPQYKTRPTVPSDPVGGTLPTSNSDTSTVYSSKTNSAANSSMECFSLSKSSAKVSSLDSANTSSNSPVSHETNDAVDPVKPQPKEKKRKKDKVITSTNLTLKKKNVSSLMMIDAISVDCYFMVNSTICFLLVYKKKLISTRTVATNIYILLFTFNLGVKKNQLSNTKHRMYHQPVVIGRGGEKIFSFFANECRLTFAWNGEREREEWMCRCEREDCVDVSVFGCVNILYLQISLKIK</sequence>
<protein>
    <submittedName>
        <fullName evidence="4">Formin-binding protein 4</fullName>
    </submittedName>
</protein>
<feature type="compositionally biased region" description="Polar residues" evidence="1">
    <location>
        <begin position="1282"/>
        <end position="1291"/>
    </location>
</feature>
<evidence type="ECO:0000256" key="1">
    <source>
        <dbReference type="SAM" id="MobiDB-lite"/>
    </source>
</evidence>
<feature type="region of interest" description="Disordered" evidence="1">
    <location>
        <begin position="710"/>
        <end position="761"/>
    </location>
</feature>
<evidence type="ECO:0000313" key="4">
    <source>
        <dbReference type="EMBL" id="CAI9725092.1"/>
    </source>
</evidence>
<feature type="region of interest" description="Disordered" evidence="1">
    <location>
        <begin position="1505"/>
        <end position="1540"/>
    </location>
</feature>
<dbReference type="PROSITE" id="PS50020">
    <property type="entry name" value="WW_DOMAIN_2"/>
    <property type="match status" value="2"/>
</dbReference>
<dbReference type="Gene3D" id="2.20.70.10">
    <property type="match status" value="2"/>
</dbReference>
<feature type="region of interest" description="Disordered" evidence="1">
    <location>
        <begin position="587"/>
        <end position="659"/>
    </location>
</feature>
<feature type="compositionally biased region" description="Low complexity" evidence="1">
    <location>
        <begin position="510"/>
        <end position="532"/>
    </location>
</feature>
<feature type="compositionally biased region" description="Polar residues" evidence="1">
    <location>
        <begin position="541"/>
        <end position="568"/>
    </location>
</feature>
<feature type="compositionally biased region" description="Polar residues" evidence="1">
    <location>
        <begin position="779"/>
        <end position="802"/>
    </location>
</feature>
<feature type="region of interest" description="Disordered" evidence="1">
    <location>
        <begin position="1371"/>
        <end position="1408"/>
    </location>
</feature>
<feature type="region of interest" description="Disordered" evidence="1">
    <location>
        <begin position="1164"/>
        <end position="1251"/>
    </location>
</feature>
<feature type="compositionally biased region" description="Basic and acidic residues" evidence="1">
    <location>
        <begin position="1052"/>
        <end position="1066"/>
    </location>
</feature>
<feature type="compositionally biased region" description="Polar residues" evidence="1">
    <location>
        <begin position="895"/>
        <end position="931"/>
    </location>
</feature>
<feature type="region of interest" description="Disordered" evidence="1">
    <location>
        <begin position="510"/>
        <end position="568"/>
    </location>
</feature>
<feature type="compositionally biased region" description="Basic and acidic residues" evidence="1">
    <location>
        <begin position="955"/>
        <end position="966"/>
    </location>
</feature>
<feature type="compositionally biased region" description="Polar residues" evidence="1">
    <location>
        <begin position="446"/>
        <end position="458"/>
    </location>
</feature>
<proteinExistence type="predicted"/>
<feature type="domain" description="WW" evidence="3">
    <location>
        <begin position="1136"/>
        <end position="1170"/>
    </location>
</feature>
<feature type="compositionally biased region" description="Basic and acidic residues" evidence="1">
    <location>
        <begin position="725"/>
        <end position="744"/>
    </location>
</feature>
<evidence type="ECO:0000259" key="3">
    <source>
        <dbReference type="PROSITE" id="PS50020"/>
    </source>
</evidence>
<dbReference type="SMART" id="SM00456">
    <property type="entry name" value="WW"/>
    <property type="match status" value="2"/>
</dbReference>
<feature type="region of interest" description="Disordered" evidence="1">
    <location>
        <begin position="955"/>
        <end position="1066"/>
    </location>
</feature>
<keyword evidence="5" id="KW-1185">Reference proteome</keyword>
<dbReference type="InterPro" id="IPR036020">
    <property type="entry name" value="WW_dom_sf"/>
</dbReference>
<organism evidence="4 5">
    <name type="scientific">Octopus vulgaris</name>
    <name type="common">Common octopus</name>
    <dbReference type="NCBI Taxonomy" id="6645"/>
    <lineage>
        <taxon>Eukaryota</taxon>
        <taxon>Metazoa</taxon>
        <taxon>Spiralia</taxon>
        <taxon>Lophotrochozoa</taxon>
        <taxon>Mollusca</taxon>
        <taxon>Cephalopoda</taxon>
        <taxon>Coleoidea</taxon>
        <taxon>Octopodiformes</taxon>
        <taxon>Octopoda</taxon>
        <taxon>Incirrata</taxon>
        <taxon>Octopodidae</taxon>
        <taxon>Octopus</taxon>
    </lineage>
</organism>
<evidence type="ECO:0000313" key="5">
    <source>
        <dbReference type="Proteomes" id="UP001162480"/>
    </source>
</evidence>
<feature type="compositionally biased region" description="Pro residues" evidence="1">
    <location>
        <begin position="1194"/>
        <end position="1209"/>
    </location>
</feature>
<gene>
    <name evidence="4" type="ORF">OCTVUL_1B017961</name>
</gene>
<accession>A0AA36F5D8</accession>
<feature type="compositionally biased region" description="Low complexity" evidence="1">
    <location>
        <begin position="648"/>
        <end position="658"/>
    </location>
</feature>
<feature type="compositionally biased region" description="Low complexity" evidence="1">
    <location>
        <begin position="1210"/>
        <end position="1232"/>
    </location>
</feature>
<feature type="region of interest" description="Disordered" evidence="1">
    <location>
        <begin position="1271"/>
        <end position="1291"/>
    </location>
</feature>
<feature type="region of interest" description="Disordered" evidence="1">
    <location>
        <begin position="778"/>
        <end position="822"/>
    </location>
</feature>
<keyword evidence="2" id="KW-0472">Membrane</keyword>
<feature type="region of interest" description="Disordered" evidence="1">
    <location>
        <begin position="1446"/>
        <end position="1481"/>
    </location>
</feature>
<dbReference type="PANTHER" id="PTHR46697:SF1">
    <property type="entry name" value="FORMIN-BINDING PROTEIN 4"/>
    <property type="match status" value="1"/>
</dbReference>
<reference evidence="4" key="1">
    <citation type="submission" date="2023-08" db="EMBL/GenBank/DDBJ databases">
        <authorList>
            <person name="Alioto T."/>
            <person name="Alioto T."/>
            <person name="Gomez Garrido J."/>
        </authorList>
    </citation>
    <scope>NUCLEOTIDE SEQUENCE</scope>
</reference>
<feature type="compositionally biased region" description="Acidic residues" evidence="1">
    <location>
        <begin position="1387"/>
        <end position="1397"/>
    </location>
</feature>
<dbReference type="InterPro" id="IPR001202">
    <property type="entry name" value="WW_dom"/>
</dbReference>
<feature type="compositionally biased region" description="Basic and acidic residues" evidence="1">
    <location>
        <begin position="606"/>
        <end position="621"/>
    </location>
</feature>
<feature type="region of interest" description="Disordered" evidence="1">
    <location>
        <begin position="887"/>
        <end position="933"/>
    </location>
</feature>
<dbReference type="PROSITE" id="PS01159">
    <property type="entry name" value="WW_DOMAIN_1"/>
    <property type="match status" value="1"/>
</dbReference>
<feature type="transmembrane region" description="Helical" evidence="2">
    <location>
        <begin position="1557"/>
        <end position="1581"/>
    </location>
</feature>
<feature type="compositionally biased region" description="Polar residues" evidence="1">
    <location>
        <begin position="1467"/>
        <end position="1481"/>
    </location>
</feature>
<feature type="region of interest" description="Disordered" evidence="1">
    <location>
        <begin position="428"/>
        <end position="461"/>
    </location>
</feature>
<keyword evidence="2" id="KW-0812">Transmembrane</keyword>
<dbReference type="Pfam" id="PF00397">
    <property type="entry name" value="WW"/>
    <property type="match status" value="1"/>
</dbReference>
<dbReference type="PANTHER" id="PTHR46697">
    <property type="entry name" value="FORMIN-BINDING PROTEIN 4"/>
    <property type="match status" value="1"/>
</dbReference>
<feature type="compositionally biased region" description="Basic and acidic residues" evidence="1">
    <location>
        <begin position="1012"/>
        <end position="1042"/>
    </location>
</feature>
<dbReference type="Proteomes" id="UP001162480">
    <property type="component" value="Chromosome 7"/>
</dbReference>
<feature type="compositionally biased region" description="Low complexity" evidence="1">
    <location>
        <begin position="1505"/>
        <end position="1514"/>
    </location>
</feature>
<feature type="region of interest" description="Disordered" evidence="1">
    <location>
        <begin position="251"/>
        <end position="277"/>
    </location>
</feature>
<feature type="compositionally biased region" description="Low complexity" evidence="1">
    <location>
        <begin position="810"/>
        <end position="822"/>
    </location>
</feature>
<feature type="compositionally biased region" description="Basic residues" evidence="1">
    <location>
        <begin position="711"/>
        <end position="724"/>
    </location>
</feature>